<feature type="domain" description="Phosphoribosyltransferase" evidence="1">
    <location>
        <begin position="11"/>
        <end position="153"/>
    </location>
</feature>
<proteinExistence type="predicted"/>
<keyword evidence="2" id="KW-0328">Glycosyltransferase</keyword>
<sequence length="184" mass="21177">MNRRKIFSSELLDITIQRMTQQLIENHGDFEDTVILALQPRGVFLAERLKTCLEDNIGKSVKLGYLDITFHRDDFRRREKPLQANTTHVPFLIEGKKVILVDDVLYTGRSVRAALDAMTTFGRPEAVELAVLVNRKYNRDLPIEPNVVGRHVNTVASQRVEVELKGENFSEDSIWLTEKEKNQD</sequence>
<dbReference type="Gene3D" id="3.40.50.2020">
    <property type="match status" value="1"/>
</dbReference>
<dbReference type="PANTHER" id="PTHR11608">
    <property type="entry name" value="BIFUNCTIONAL PROTEIN PYRR"/>
    <property type="match status" value="1"/>
</dbReference>
<gene>
    <name evidence="2" type="primary">pyrR1</name>
    <name evidence="2" type="ORF">PEPS_14780</name>
</gene>
<accession>A0ABM7VE72</accession>
<dbReference type="CDD" id="cd06223">
    <property type="entry name" value="PRTases_typeI"/>
    <property type="match status" value="1"/>
</dbReference>
<protein>
    <submittedName>
        <fullName evidence="2">Bifunctional pyrimidine operon regulatory protein/uracil phosphoribosyltransferase</fullName>
    </submittedName>
</protein>
<evidence type="ECO:0000259" key="1">
    <source>
        <dbReference type="Pfam" id="PF00156"/>
    </source>
</evidence>
<dbReference type="InterPro" id="IPR000836">
    <property type="entry name" value="PRTase_dom"/>
</dbReference>
<dbReference type="InterPro" id="IPR029057">
    <property type="entry name" value="PRTase-like"/>
</dbReference>
<dbReference type="GO" id="GO:0016757">
    <property type="term" value="F:glycosyltransferase activity"/>
    <property type="evidence" value="ECO:0007669"/>
    <property type="project" value="UniProtKB-KW"/>
</dbReference>
<organism evidence="2 3">
    <name type="scientific">Persicobacter psychrovividus</name>
    <dbReference type="NCBI Taxonomy" id="387638"/>
    <lineage>
        <taxon>Bacteria</taxon>
        <taxon>Pseudomonadati</taxon>
        <taxon>Bacteroidota</taxon>
        <taxon>Cytophagia</taxon>
        <taxon>Cytophagales</taxon>
        <taxon>Persicobacteraceae</taxon>
        <taxon>Persicobacter</taxon>
    </lineage>
</organism>
<dbReference type="PANTHER" id="PTHR11608:SF0">
    <property type="entry name" value="BIFUNCTIONAL PROTEIN PYRR"/>
    <property type="match status" value="1"/>
</dbReference>
<dbReference type="NCBIfam" id="NF003549">
    <property type="entry name" value="PRK05205.1-5"/>
    <property type="match status" value="1"/>
</dbReference>
<dbReference type="InterPro" id="IPR050137">
    <property type="entry name" value="PyrR_bifunctional"/>
</dbReference>
<reference evidence="2 3" key="1">
    <citation type="submission" date="2021-12" db="EMBL/GenBank/DDBJ databases">
        <title>Genome sequencing of bacteria with rrn-lacking chromosome and rrn-plasmid.</title>
        <authorList>
            <person name="Anda M."/>
            <person name="Iwasaki W."/>
        </authorList>
    </citation>
    <scope>NUCLEOTIDE SEQUENCE [LARGE SCALE GENOMIC DNA]</scope>
    <source>
        <strain evidence="2 3">NBRC 101262</strain>
    </source>
</reference>
<dbReference type="SUPFAM" id="SSF53271">
    <property type="entry name" value="PRTase-like"/>
    <property type="match status" value="1"/>
</dbReference>
<dbReference type="RefSeq" id="WP_332919263.1">
    <property type="nucleotide sequence ID" value="NZ_AP025292.1"/>
</dbReference>
<evidence type="ECO:0000313" key="2">
    <source>
        <dbReference type="EMBL" id="BDC99197.1"/>
    </source>
</evidence>
<dbReference type="EMBL" id="AP025292">
    <property type="protein sequence ID" value="BDC99197.1"/>
    <property type="molecule type" value="Genomic_DNA"/>
</dbReference>
<keyword evidence="3" id="KW-1185">Reference proteome</keyword>
<keyword evidence="2" id="KW-0808">Transferase</keyword>
<name>A0ABM7VE72_9BACT</name>
<dbReference type="Proteomes" id="UP001354989">
    <property type="component" value="Chromosome"/>
</dbReference>
<evidence type="ECO:0000313" key="3">
    <source>
        <dbReference type="Proteomes" id="UP001354989"/>
    </source>
</evidence>
<dbReference type="Pfam" id="PF00156">
    <property type="entry name" value="Pribosyltran"/>
    <property type="match status" value="1"/>
</dbReference>